<comment type="similarity">
    <text evidence="1">Belongs to the ATP-dependent AMP-binding enzyme family.</text>
</comment>
<dbReference type="EMBL" id="OC975103">
    <property type="protein sequence ID" value="CAD7668640.1"/>
    <property type="molecule type" value="Genomic_DNA"/>
</dbReference>
<dbReference type="EMBL" id="CAJPVJ010060279">
    <property type="protein sequence ID" value="CAG2184090.1"/>
    <property type="molecule type" value="Genomic_DNA"/>
</dbReference>
<dbReference type="GO" id="GO:0030182">
    <property type="term" value="P:neuron differentiation"/>
    <property type="evidence" value="ECO:0007669"/>
    <property type="project" value="TreeGrafter"/>
</dbReference>
<feature type="domain" description="AMP-dependent synthetase/ligase" evidence="7">
    <location>
        <begin position="13"/>
        <end position="86"/>
    </location>
</feature>
<dbReference type="AlphaFoldDB" id="A0A7R9MXC0"/>
<feature type="non-terminal residue" evidence="8">
    <location>
        <position position="1"/>
    </location>
</feature>
<dbReference type="EMBL" id="OC975104">
    <property type="protein sequence ID" value="CAD7668641.1"/>
    <property type="molecule type" value="Genomic_DNA"/>
</dbReference>
<evidence type="ECO:0000259" key="7">
    <source>
        <dbReference type="Pfam" id="PF00501"/>
    </source>
</evidence>
<reference evidence="8" key="1">
    <citation type="submission" date="2020-11" db="EMBL/GenBank/DDBJ databases">
        <authorList>
            <person name="Tran Van P."/>
        </authorList>
    </citation>
    <scope>NUCLEOTIDE SEQUENCE</scope>
</reference>
<evidence type="ECO:0000256" key="3">
    <source>
        <dbReference type="ARBA" id="ARBA00022741"/>
    </source>
</evidence>
<keyword evidence="4" id="KW-0443">Lipid metabolism</keyword>
<dbReference type="GO" id="GO:0005886">
    <property type="term" value="C:plasma membrane"/>
    <property type="evidence" value="ECO:0007669"/>
    <property type="project" value="TreeGrafter"/>
</dbReference>
<keyword evidence="5" id="KW-0067">ATP-binding</keyword>
<dbReference type="InterPro" id="IPR000873">
    <property type="entry name" value="AMP-dep_synth/lig_dom"/>
</dbReference>
<accession>A0A7R9MXC0</accession>
<keyword evidence="2" id="KW-0436">Ligase</keyword>
<evidence type="ECO:0000256" key="1">
    <source>
        <dbReference type="ARBA" id="ARBA00006432"/>
    </source>
</evidence>
<proteinExistence type="inferred from homology"/>
<feature type="non-terminal residue" evidence="8">
    <location>
        <position position="147"/>
    </location>
</feature>
<dbReference type="GO" id="GO:0004467">
    <property type="term" value="F:long-chain fatty acid-CoA ligase activity"/>
    <property type="evidence" value="ECO:0007669"/>
    <property type="project" value="UniProtKB-EC"/>
</dbReference>
<dbReference type="OrthoDB" id="6492400at2759"/>
<name>A0A7R9MXC0_9ACAR</name>
<dbReference type="GO" id="GO:0035336">
    <property type="term" value="P:long-chain fatty-acyl-CoA metabolic process"/>
    <property type="evidence" value="ECO:0007669"/>
    <property type="project" value="TreeGrafter"/>
</dbReference>
<dbReference type="SUPFAM" id="SSF56801">
    <property type="entry name" value="Acetyl-CoA synthetase-like"/>
    <property type="match status" value="1"/>
</dbReference>
<keyword evidence="10" id="KW-1185">Reference proteome</keyword>
<evidence type="ECO:0000313" key="9">
    <source>
        <dbReference type="EMBL" id="CAD7668641.1"/>
    </source>
</evidence>
<dbReference type="InterPro" id="IPR042099">
    <property type="entry name" value="ANL_N_sf"/>
</dbReference>
<gene>
    <name evidence="8" type="ORF">ONB1V03_LOCUS23509</name>
    <name evidence="9" type="ORF">ONB1V03_LOCUS23510</name>
</gene>
<evidence type="ECO:0000313" key="10">
    <source>
        <dbReference type="Proteomes" id="UP000728032"/>
    </source>
</evidence>
<dbReference type="PANTHER" id="PTHR43272">
    <property type="entry name" value="LONG-CHAIN-FATTY-ACID--COA LIGASE"/>
    <property type="match status" value="1"/>
</dbReference>
<dbReference type="EC" id="6.2.1.3" evidence="6"/>
<dbReference type="EMBL" id="CAJPVJ010060278">
    <property type="protein sequence ID" value="CAG2184089.1"/>
    <property type="molecule type" value="Genomic_DNA"/>
</dbReference>
<keyword evidence="4" id="KW-0276">Fatty acid metabolism</keyword>
<organism evidence="8">
    <name type="scientific">Oppiella nova</name>
    <dbReference type="NCBI Taxonomy" id="334625"/>
    <lineage>
        <taxon>Eukaryota</taxon>
        <taxon>Metazoa</taxon>
        <taxon>Ecdysozoa</taxon>
        <taxon>Arthropoda</taxon>
        <taxon>Chelicerata</taxon>
        <taxon>Arachnida</taxon>
        <taxon>Acari</taxon>
        <taxon>Acariformes</taxon>
        <taxon>Sarcoptiformes</taxon>
        <taxon>Oribatida</taxon>
        <taxon>Brachypylina</taxon>
        <taxon>Oppioidea</taxon>
        <taxon>Oppiidae</taxon>
        <taxon>Oppiella</taxon>
    </lineage>
</organism>
<sequence length="147" mass="16470">VSIETERLISLIFDVYLIQGYGGTEVCGASHARDAYDLTFGNTGPPVSGFRVRLVDWADGGYSVRDRPNPRGEIVMNGGSIVSGYFMMETETNDAFRYENGEKWYYSGDIGEIESTGRFKIIDRRKDLLKLQNGEYYSLGKVEAALK</sequence>
<dbReference type="GO" id="GO:0005524">
    <property type="term" value="F:ATP binding"/>
    <property type="evidence" value="ECO:0007669"/>
    <property type="project" value="UniProtKB-KW"/>
</dbReference>
<dbReference type="GO" id="GO:0005811">
    <property type="term" value="C:lipid droplet"/>
    <property type="evidence" value="ECO:0007669"/>
    <property type="project" value="TreeGrafter"/>
</dbReference>
<evidence type="ECO:0000256" key="2">
    <source>
        <dbReference type="ARBA" id="ARBA00022598"/>
    </source>
</evidence>
<protein>
    <recommendedName>
        <fullName evidence="6">long-chain-fatty-acid--CoA ligase</fullName>
        <ecNumber evidence="6">6.2.1.3</ecNumber>
    </recommendedName>
</protein>
<dbReference type="Proteomes" id="UP000728032">
    <property type="component" value="Unassembled WGS sequence"/>
</dbReference>
<keyword evidence="3" id="KW-0547">Nucleotide-binding</keyword>
<dbReference type="GO" id="GO:0005783">
    <property type="term" value="C:endoplasmic reticulum"/>
    <property type="evidence" value="ECO:0007669"/>
    <property type="project" value="TreeGrafter"/>
</dbReference>
<dbReference type="Gene3D" id="3.40.50.12780">
    <property type="entry name" value="N-terminal domain of ligase-like"/>
    <property type="match status" value="1"/>
</dbReference>
<dbReference type="PANTHER" id="PTHR43272:SF83">
    <property type="entry name" value="ACYL-COA SYNTHETASE LONG-CHAIN, ISOFORM J"/>
    <property type="match status" value="1"/>
</dbReference>
<evidence type="ECO:0000256" key="6">
    <source>
        <dbReference type="ARBA" id="ARBA00026121"/>
    </source>
</evidence>
<evidence type="ECO:0000256" key="5">
    <source>
        <dbReference type="ARBA" id="ARBA00022840"/>
    </source>
</evidence>
<evidence type="ECO:0000313" key="8">
    <source>
        <dbReference type="EMBL" id="CAD7668640.1"/>
    </source>
</evidence>
<dbReference type="Pfam" id="PF00501">
    <property type="entry name" value="AMP-binding"/>
    <property type="match status" value="1"/>
</dbReference>
<evidence type="ECO:0000256" key="4">
    <source>
        <dbReference type="ARBA" id="ARBA00022832"/>
    </source>
</evidence>